<comment type="caution">
    <text evidence="6">The sequence shown here is derived from an EMBL/GenBank/DDBJ whole genome shotgun (WGS) entry which is preliminary data.</text>
</comment>
<dbReference type="InterPro" id="IPR037923">
    <property type="entry name" value="HTH-like"/>
</dbReference>
<dbReference type="EMBL" id="RXOE01000001">
    <property type="protein sequence ID" value="RTQ36271.1"/>
    <property type="molecule type" value="Genomic_DNA"/>
</dbReference>
<dbReference type="Gene3D" id="1.10.10.60">
    <property type="entry name" value="Homeodomain-like"/>
    <property type="match status" value="1"/>
</dbReference>
<keyword evidence="2" id="KW-0238">DNA-binding</keyword>
<evidence type="ECO:0000313" key="6">
    <source>
        <dbReference type="EMBL" id="RTQ36271.1"/>
    </source>
</evidence>
<evidence type="ECO:0000256" key="3">
    <source>
        <dbReference type="ARBA" id="ARBA00023159"/>
    </source>
</evidence>
<feature type="domain" description="HTH araC/xylS-type" evidence="5">
    <location>
        <begin position="179"/>
        <end position="276"/>
    </location>
</feature>
<dbReference type="InterPro" id="IPR003313">
    <property type="entry name" value="AraC-bd"/>
</dbReference>
<dbReference type="PROSITE" id="PS00041">
    <property type="entry name" value="HTH_ARAC_FAMILY_1"/>
    <property type="match status" value="1"/>
</dbReference>
<dbReference type="GO" id="GO:0003700">
    <property type="term" value="F:DNA-binding transcription factor activity"/>
    <property type="evidence" value="ECO:0007669"/>
    <property type="project" value="InterPro"/>
</dbReference>
<dbReference type="Pfam" id="PF02311">
    <property type="entry name" value="AraC_binding"/>
    <property type="match status" value="1"/>
</dbReference>
<dbReference type="InterPro" id="IPR009057">
    <property type="entry name" value="Homeodomain-like_sf"/>
</dbReference>
<keyword evidence="1" id="KW-0805">Transcription regulation</keyword>
<evidence type="ECO:0000313" key="7">
    <source>
        <dbReference type="Proteomes" id="UP000267418"/>
    </source>
</evidence>
<gene>
    <name evidence="6" type="ORF">EJP69_00490</name>
</gene>
<evidence type="ECO:0000256" key="4">
    <source>
        <dbReference type="ARBA" id="ARBA00023163"/>
    </source>
</evidence>
<name>A0A3S0J2U7_9BURK</name>
<evidence type="ECO:0000256" key="2">
    <source>
        <dbReference type="ARBA" id="ARBA00023125"/>
    </source>
</evidence>
<dbReference type="SUPFAM" id="SSF46689">
    <property type="entry name" value="Homeodomain-like"/>
    <property type="match status" value="2"/>
</dbReference>
<reference evidence="6 7" key="1">
    <citation type="submission" date="2018-12" db="EMBL/GenBank/DDBJ databases">
        <title>The genome of Variovorax gossypii DSM 100435.</title>
        <authorList>
            <person name="Gao J."/>
            <person name="Sun J."/>
        </authorList>
    </citation>
    <scope>NUCLEOTIDE SEQUENCE [LARGE SCALE GENOMIC DNA]</scope>
    <source>
        <strain evidence="6 7">DSM 100435</strain>
    </source>
</reference>
<dbReference type="SUPFAM" id="SSF51215">
    <property type="entry name" value="Regulatory protein AraC"/>
    <property type="match status" value="1"/>
</dbReference>
<dbReference type="SMART" id="SM00342">
    <property type="entry name" value="HTH_ARAC"/>
    <property type="match status" value="1"/>
</dbReference>
<dbReference type="PANTHER" id="PTHR46796:SF2">
    <property type="entry name" value="TRANSCRIPTIONAL REGULATORY PROTEIN"/>
    <property type="match status" value="1"/>
</dbReference>
<keyword evidence="7" id="KW-1185">Reference proteome</keyword>
<dbReference type="PANTHER" id="PTHR46796">
    <property type="entry name" value="HTH-TYPE TRANSCRIPTIONAL ACTIVATOR RHAS-RELATED"/>
    <property type="match status" value="1"/>
</dbReference>
<dbReference type="GO" id="GO:0043565">
    <property type="term" value="F:sequence-specific DNA binding"/>
    <property type="evidence" value="ECO:0007669"/>
    <property type="project" value="InterPro"/>
</dbReference>
<dbReference type="AlphaFoldDB" id="A0A3S0J2U7"/>
<evidence type="ECO:0000256" key="1">
    <source>
        <dbReference type="ARBA" id="ARBA00023015"/>
    </source>
</evidence>
<organism evidence="6 7">
    <name type="scientific">Variovorax gossypii</name>
    <dbReference type="NCBI Taxonomy" id="1679495"/>
    <lineage>
        <taxon>Bacteria</taxon>
        <taxon>Pseudomonadati</taxon>
        <taxon>Pseudomonadota</taxon>
        <taxon>Betaproteobacteria</taxon>
        <taxon>Burkholderiales</taxon>
        <taxon>Comamonadaceae</taxon>
        <taxon>Variovorax</taxon>
    </lineage>
</organism>
<proteinExistence type="predicted"/>
<dbReference type="InterPro" id="IPR018062">
    <property type="entry name" value="HTH_AraC-typ_CS"/>
</dbReference>
<protein>
    <submittedName>
        <fullName evidence="6">AraC family transcriptional regulator</fullName>
    </submittedName>
</protein>
<dbReference type="InterPro" id="IPR050204">
    <property type="entry name" value="AraC_XylS_family_regulators"/>
</dbReference>
<dbReference type="RefSeq" id="WP_093202703.1">
    <property type="nucleotide sequence ID" value="NZ_RXOE01000001.1"/>
</dbReference>
<accession>A0A3S0J2U7</accession>
<dbReference type="Proteomes" id="UP000267418">
    <property type="component" value="Unassembled WGS sequence"/>
</dbReference>
<dbReference type="OrthoDB" id="3631840at2"/>
<dbReference type="Pfam" id="PF12833">
    <property type="entry name" value="HTH_18"/>
    <property type="match status" value="1"/>
</dbReference>
<keyword evidence="4" id="KW-0804">Transcription</keyword>
<sequence>MAKLDPLNTSRYWHASGIPGMDMLHADFTTHEYAPHVHHSFVIAVTEVGGAEFKSRGRTGIAHQQALLVFNPSEPHSGRMGGSNRWRYRALYLADPGIRHLMSTLGVDQTRYFGSNIYDDPELIACFLELHRAFDGDSGQWDPLRQQELFVHSFGTLFQNHAQPGQRVLPVPADASVLAPVLELLRDAFAERLTLEQMAAAADLTPFQLIGAFNRTIGLTPHMYLTQLRLRAAIGLLTAGRPLIEAAVASGFYDQSALTRHFKRTFGMTPLQYVRARIN</sequence>
<keyword evidence="3" id="KW-0010">Activator</keyword>
<evidence type="ECO:0000259" key="5">
    <source>
        <dbReference type="PROSITE" id="PS01124"/>
    </source>
</evidence>
<dbReference type="InterPro" id="IPR018060">
    <property type="entry name" value="HTH_AraC"/>
</dbReference>
<dbReference type="PROSITE" id="PS01124">
    <property type="entry name" value="HTH_ARAC_FAMILY_2"/>
    <property type="match status" value="1"/>
</dbReference>